<dbReference type="Proteomes" id="UP001233999">
    <property type="component" value="Unassembled WGS sequence"/>
</dbReference>
<keyword evidence="3" id="KW-1185">Reference proteome</keyword>
<proteinExistence type="predicted"/>
<comment type="caution">
    <text evidence="2">The sequence shown here is derived from an EMBL/GenBank/DDBJ whole genome shotgun (WGS) entry which is preliminary data.</text>
</comment>
<evidence type="ECO:0000313" key="2">
    <source>
        <dbReference type="EMBL" id="KAJ9592854.1"/>
    </source>
</evidence>
<dbReference type="EMBL" id="JASPKZ010003800">
    <property type="protein sequence ID" value="KAJ9592854.1"/>
    <property type="molecule type" value="Genomic_DNA"/>
</dbReference>
<reference evidence="2" key="2">
    <citation type="submission" date="2023-05" db="EMBL/GenBank/DDBJ databases">
        <authorList>
            <person name="Fouks B."/>
        </authorList>
    </citation>
    <scope>NUCLEOTIDE SEQUENCE</scope>
    <source>
        <strain evidence="2">Stay&amp;Tobe</strain>
        <tissue evidence="2">Testes</tissue>
    </source>
</reference>
<feature type="non-terminal residue" evidence="2">
    <location>
        <position position="1"/>
    </location>
</feature>
<organism evidence="2 3">
    <name type="scientific">Diploptera punctata</name>
    <name type="common">Pacific beetle cockroach</name>
    <dbReference type="NCBI Taxonomy" id="6984"/>
    <lineage>
        <taxon>Eukaryota</taxon>
        <taxon>Metazoa</taxon>
        <taxon>Ecdysozoa</taxon>
        <taxon>Arthropoda</taxon>
        <taxon>Hexapoda</taxon>
        <taxon>Insecta</taxon>
        <taxon>Pterygota</taxon>
        <taxon>Neoptera</taxon>
        <taxon>Polyneoptera</taxon>
        <taxon>Dictyoptera</taxon>
        <taxon>Blattodea</taxon>
        <taxon>Blaberoidea</taxon>
        <taxon>Blaberidae</taxon>
        <taxon>Diplopterinae</taxon>
        <taxon>Diploptera</taxon>
    </lineage>
</organism>
<accession>A0AAD8A5H2</accession>
<dbReference type="AlphaFoldDB" id="A0AAD8A5H2"/>
<feature type="transmembrane region" description="Helical" evidence="1">
    <location>
        <begin position="14"/>
        <end position="36"/>
    </location>
</feature>
<reference evidence="2" key="1">
    <citation type="journal article" date="2023" name="IScience">
        <title>Live-bearing cockroach genome reveals convergent evolutionary mechanisms linked to viviparity in insects and beyond.</title>
        <authorList>
            <person name="Fouks B."/>
            <person name="Harrison M.C."/>
            <person name="Mikhailova A.A."/>
            <person name="Marchal E."/>
            <person name="English S."/>
            <person name="Carruthers M."/>
            <person name="Jennings E.C."/>
            <person name="Chiamaka E.L."/>
            <person name="Frigard R.A."/>
            <person name="Pippel M."/>
            <person name="Attardo G.M."/>
            <person name="Benoit J.B."/>
            <person name="Bornberg-Bauer E."/>
            <person name="Tobe S.S."/>
        </authorList>
    </citation>
    <scope>NUCLEOTIDE SEQUENCE</scope>
    <source>
        <strain evidence="2">Stay&amp;Tobe</strain>
    </source>
</reference>
<name>A0AAD8A5H2_DIPPU</name>
<feature type="non-terminal residue" evidence="2">
    <location>
        <position position="50"/>
    </location>
</feature>
<protein>
    <submittedName>
        <fullName evidence="2">Uncharacterized protein</fullName>
    </submittedName>
</protein>
<keyword evidence="1" id="KW-1133">Transmembrane helix</keyword>
<gene>
    <name evidence="2" type="ORF">L9F63_015497</name>
</gene>
<keyword evidence="1" id="KW-0812">Transmembrane</keyword>
<keyword evidence="1" id="KW-0472">Membrane</keyword>
<evidence type="ECO:0000256" key="1">
    <source>
        <dbReference type="SAM" id="Phobius"/>
    </source>
</evidence>
<sequence>SGLFKQGWNEIPEVVGSSFVALIGVTMGFVGLYNYYAKDGDNKKYKMEYT</sequence>
<evidence type="ECO:0000313" key="3">
    <source>
        <dbReference type="Proteomes" id="UP001233999"/>
    </source>
</evidence>